<dbReference type="InterPro" id="IPR011047">
    <property type="entry name" value="Quinoprotein_ADH-like_sf"/>
</dbReference>
<accession>A0A8H3DHI6</accession>
<dbReference type="EMBL" id="CAJMXA010003916">
    <property type="protein sequence ID" value="CAE6526672.1"/>
    <property type="molecule type" value="Genomic_DNA"/>
</dbReference>
<dbReference type="Proteomes" id="UP000663853">
    <property type="component" value="Unassembled WGS sequence"/>
</dbReference>
<dbReference type="PANTHER" id="PTHR10039:SF17">
    <property type="entry name" value="FUNGAL STAND N-TERMINAL GOODBYE DOMAIN-CONTAINING PROTEIN-RELATED"/>
    <property type="match status" value="1"/>
</dbReference>
<evidence type="ECO:0000256" key="1">
    <source>
        <dbReference type="ARBA" id="ARBA00022737"/>
    </source>
</evidence>
<dbReference type="Pfam" id="PF24883">
    <property type="entry name" value="NPHP3_N"/>
    <property type="match status" value="1"/>
</dbReference>
<dbReference type="Gene3D" id="3.40.50.300">
    <property type="entry name" value="P-loop containing nucleotide triphosphate hydrolases"/>
    <property type="match status" value="1"/>
</dbReference>
<dbReference type="PANTHER" id="PTHR10039">
    <property type="entry name" value="AMELOGENIN"/>
    <property type="match status" value="1"/>
</dbReference>
<keyword evidence="2" id="KW-0853">WD repeat</keyword>
<dbReference type="InterPro" id="IPR056884">
    <property type="entry name" value="NPHP3-like_N"/>
</dbReference>
<dbReference type="InterPro" id="IPR001680">
    <property type="entry name" value="WD40_rpt"/>
</dbReference>
<dbReference type="PROSITE" id="PS50837">
    <property type="entry name" value="NACHT"/>
    <property type="match status" value="1"/>
</dbReference>
<gene>
    <name evidence="4" type="ORF">RDB_LOCUS160855</name>
</gene>
<dbReference type="PROSITE" id="PS50082">
    <property type="entry name" value="WD_REPEATS_2"/>
    <property type="match status" value="1"/>
</dbReference>
<dbReference type="Pfam" id="PF00400">
    <property type="entry name" value="WD40"/>
    <property type="match status" value="2"/>
</dbReference>
<proteinExistence type="predicted"/>
<dbReference type="SMART" id="SM00320">
    <property type="entry name" value="WD40"/>
    <property type="match status" value="5"/>
</dbReference>
<dbReference type="InterPro" id="IPR015943">
    <property type="entry name" value="WD40/YVTN_repeat-like_dom_sf"/>
</dbReference>
<reference evidence="4" key="1">
    <citation type="submission" date="2021-01" db="EMBL/GenBank/DDBJ databases">
        <authorList>
            <person name="Kaushik A."/>
        </authorList>
    </citation>
    <scope>NUCLEOTIDE SEQUENCE</scope>
    <source>
        <strain evidence="4">AG6-10EEA</strain>
    </source>
</reference>
<dbReference type="AlphaFoldDB" id="A0A8H3DHI6"/>
<evidence type="ECO:0000313" key="5">
    <source>
        <dbReference type="Proteomes" id="UP000663853"/>
    </source>
</evidence>
<name>A0A8H3DHI6_9AGAM</name>
<keyword evidence="1" id="KW-0677">Repeat</keyword>
<dbReference type="CDD" id="cd21037">
    <property type="entry name" value="MLKL_NTD"/>
    <property type="match status" value="1"/>
</dbReference>
<evidence type="ECO:0000256" key="2">
    <source>
        <dbReference type="PROSITE-ProRule" id="PRU00221"/>
    </source>
</evidence>
<dbReference type="InterPro" id="IPR027417">
    <property type="entry name" value="P-loop_NTPase"/>
</dbReference>
<dbReference type="SUPFAM" id="SSF52540">
    <property type="entry name" value="P-loop containing nucleoside triphosphate hydrolases"/>
    <property type="match status" value="1"/>
</dbReference>
<protein>
    <recommendedName>
        <fullName evidence="3">NACHT domain-containing protein</fullName>
    </recommendedName>
</protein>
<sequence length="1242" mass="137890">MASTLNKGNRVRLRISEIGLQPLVSKKTIKGELLIDGKVADVLSAIDKGQMLKWTKLIICDANPSSRILLAVYQRNLRIYSRYESESCLVSDIMESSKKTLMINIDSVQYGAEIKALDRAQVEELSAQSREKLTKMEQTNAPSDKLKTIQCMFKSMLEFGSLVAEVHPIAKIVLAVCTRAWEKVEEQQKSDEELDDLAGRLVGMAPLVDEVRKHARLEPLRQNVEEFLHLIEDVSIFALEHQMKGFVVRVLKGVVDSSDRDRVEELGKKFQEIKEDFNTAIGVQTMAMVATADERELLKQLNPVEPSGHDPSRACLEGTRLLVLADIDDWIHDPNPSSRFMWIFGQAGIGKSTISVSVCNRLTDRETPIVSFFCKRDDPAFRDPLRLINSVAHGLACRYSPYAKLLAKAIEANAELCTSQLGVRWDGLLKKPLSGIENLSPPPVHVVLVDAMDECGTNDTRRQLLGLLQELVSLVPWLRIIVTSRPDAGIRSLLDQSDSAPVSRRDIQSYSAANDIRVFIQATVGDMAIRNKWPADVIDQLCAKAGELFIWAATACKFITEAMDSRGRLRQLIDANGSTGGFNDLDSLYLTVIENSMPDQGPDNRSIMRRCIGAIVTISMRQPVPREALCELMQAHIEPELLNNVVDRLGAVLYSDPQKKGAIRVLHPSFADFALDKSRSKDFWVDPVQRNTEVSIGCILAMERELRFNICELETSYLLNSEVPDLESKIDANISGQLAYSCIYGIDHLVNNTDEATTGCVADIFHGPRLLYWLEVLSVLQRVDIAVQGLRELSRWLMSYKKSLADYVWDAYRFVFAFFDPIIASAPHIYISALALAPRQSEVSRRLLPMFPNTAVALYVGDETWPPWLKSIAQPAIYSELRSLCVSRDGQRLVTCNFLGWGKPSKISLFDLRTGELLRTFEPSSTCHPSASLRVAISPDATLVASESDKPGEVLLWDSNTGAMIRSIQIEHATDQDIYFLAWTFASDGAALRLLVTRKTDAECSLAKQEIGSREVTKVQLLQDITEIYAAAFSPDGAQVAIAYRSEQVHLMVTQWSDQVDTPRLSLRIEHEPRVIVFSPDGTLIATISNIPHPGIVHILDTKTGVARILTKYNERVDSIAFAPNSTQVVISANGVMQIWDTQTCTAISSPVDLFVGSGLRDEVSIAYSPDGACILTGFRGDATVRMWDASLSSASDYRDETRTSRGKYSGHPDKVTSVVFSHDGSCIISGSADCTSRCIIP</sequence>
<evidence type="ECO:0000259" key="3">
    <source>
        <dbReference type="PROSITE" id="PS50837"/>
    </source>
</evidence>
<feature type="domain" description="NACHT" evidence="3">
    <location>
        <begin position="339"/>
        <end position="488"/>
    </location>
</feature>
<dbReference type="InterPro" id="IPR059179">
    <property type="entry name" value="MLKL-like_MCAfunc"/>
</dbReference>
<comment type="caution">
    <text evidence="4">The sequence shown here is derived from an EMBL/GenBank/DDBJ whole genome shotgun (WGS) entry which is preliminary data.</text>
</comment>
<evidence type="ECO:0000313" key="4">
    <source>
        <dbReference type="EMBL" id="CAE6526672.1"/>
    </source>
</evidence>
<dbReference type="SUPFAM" id="SSF50998">
    <property type="entry name" value="Quinoprotein alcohol dehydrogenase-like"/>
    <property type="match status" value="1"/>
</dbReference>
<dbReference type="Gene3D" id="2.130.10.10">
    <property type="entry name" value="YVTN repeat-like/Quinoprotein amine dehydrogenase"/>
    <property type="match status" value="2"/>
</dbReference>
<dbReference type="InterPro" id="IPR007111">
    <property type="entry name" value="NACHT_NTPase"/>
</dbReference>
<feature type="repeat" description="WD" evidence="2">
    <location>
        <begin position="1209"/>
        <end position="1234"/>
    </location>
</feature>
<organism evidence="4 5">
    <name type="scientific">Rhizoctonia solani</name>
    <dbReference type="NCBI Taxonomy" id="456999"/>
    <lineage>
        <taxon>Eukaryota</taxon>
        <taxon>Fungi</taxon>
        <taxon>Dikarya</taxon>
        <taxon>Basidiomycota</taxon>
        <taxon>Agaricomycotina</taxon>
        <taxon>Agaricomycetes</taxon>
        <taxon>Cantharellales</taxon>
        <taxon>Ceratobasidiaceae</taxon>
        <taxon>Rhizoctonia</taxon>
    </lineage>
</organism>